<dbReference type="GO" id="GO:0015450">
    <property type="term" value="F:protein-transporting ATPase activity"/>
    <property type="evidence" value="ECO:0007669"/>
    <property type="project" value="InterPro"/>
</dbReference>
<dbReference type="Gene3D" id="1.20.1640.10">
    <property type="entry name" value="Multidrug efflux transporter AcrB transmembrane domain"/>
    <property type="match status" value="1"/>
</dbReference>
<dbReference type="FunFam" id="1.20.1640.10:FF:000024">
    <property type="entry name" value="Multifunctional fusion protein"/>
    <property type="match status" value="1"/>
</dbReference>
<evidence type="ECO:0000313" key="14">
    <source>
        <dbReference type="EMBL" id="PCI27403.1"/>
    </source>
</evidence>
<comment type="caution">
    <text evidence="12">Lacks conserved residue(s) required for the propagation of feature annotation.</text>
</comment>
<evidence type="ECO:0000256" key="9">
    <source>
        <dbReference type="ARBA" id="ARBA00059018"/>
    </source>
</evidence>
<dbReference type="GO" id="GO:0065002">
    <property type="term" value="P:intracellular protein transmembrane transport"/>
    <property type="evidence" value="ECO:0007669"/>
    <property type="project" value="UniProtKB-UniRule"/>
</dbReference>
<evidence type="ECO:0000256" key="5">
    <source>
        <dbReference type="ARBA" id="ARBA00022927"/>
    </source>
</evidence>
<evidence type="ECO:0000256" key="6">
    <source>
        <dbReference type="ARBA" id="ARBA00022989"/>
    </source>
</evidence>
<comment type="function">
    <text evidence="9 12">Part of the Sec protein translocase complex. Interacts with the SecYEG preprotein conducting channel. SecDF uses the proton motive force (PMF) to complete protein translocation after the ATP-dependent function of SecA.</text>
</comment>
<dbReference type="PRINTS" id="PR01755">
    <property type="entry name" value="SECFTRNLCASE"/>
</dbReference>
<keyword evidence="7 12" id="KW-0811">Translocation</keyword>
<proteinExistence type="inferred from homology"/>
<evidence type="ECO:0000256" key="2">
    <source>
        <dbReference type="ARBA" id="ARBA00022448"/>
    </source>
</evidence>
<comment type="subunit">
    <text evidence="12">Forms a complex with SecD. Part of the essential Sec protein translocation apparatus which comprises SecA, SecYEG and auxiliary proteins SecDF. Other proteins may also be involved.</text>
</comment>
<sequence length="303" mass="33322">MRIFKTVPQFDIMGKKKIAFIISAVLLVASLVAIVTKGVTYGIDFRGGTLIQVKFQETPDLSKVRKLFKQKLKSTVNISTFGEEGHNEVMITLSQEAVANQAGELQKLIKEVLQSDFPGYDIRRVETVGPKVGGELKTNAFQAALYALAGILVYIGIRFKFRFGVAAVVALFHDVTITMGIFVLLEKEFTLTIVAALLTIIGYSLNDTIVVFDRVRENIARMPRKGVESVVNISINESMSRTILTSVTTFIVVLVLFLFGGDIIHDFSFAMLIGLVVGTYSSIFVASPVVIMMDPAARAKKKD</sequence>
<reference evidence="15" key="1">
    <citation type="submission" date="2017-08" db="EMBL/GenBank/DDBJ databases">
        <title>A dynamic microbial community with high functional redundancy inhabits the cold, oxic subseafloor aquifer.</title>
        <authorList>
            <person name="Tully B.J."/>
            <person name="Wheat C.G."/>
            <person name="Glazer B.T."/>
            <person name="Huber J.A."/>
        </authorList>
    </citation>
    <scope>NUCLEOTIDE SEQUENCE [LARGE SCALE GENOMIC DNA]</scope>
</reference>
<dbReference type="SUPFAM" id="SSF82866">
    <property type="entry name" value="Multidrug efflux transporter AcrB transmembrane domain"/>
    <property type="match status" value="1"/>
</dbReference>
<keyword evidence="5 12" id="KW-0653">Protein transport</keyword>
<dbReference type="PANTHER" id="PTHR30081:SF8">
    <property type="entry name" value="PROTEIN TRANSLOCASE SUBUNIT SECF"/>
    <property type="match status" value="1"/>
</dbReference>
<feature type="domain" description="Protein export membrane protein SecD/SecF C-terminal" evidence="13">
    <location>
        <begin position="112"/>
        <end position="293"/>
    </location>
</feature>
<accession>A0A2A4T1F5</accession>
<dbReference type="InterPro" id="IPR022813">
    <property type="entry name" value="SecD/SecF_arch_bac"/>
</dbReference>
<keyword evidence="4 12" id="KW-0812">Transmembrane</keyword>
<dbReference type="GO" id="GO:0005886">
    <property type="term" value="C:plasma membrane"/>
    <property type="evidence" value="ECO:0007669"/>
    <property type="project" value="UniProtKB-SubCell"/>
</dbReference>
<evidence type="ECO:0000256" key="4">
    <source>
        <dbReference type="ARBA" id="ARBA00022692"/>
    </source>
</evidence>
<keyword evidence="2 12" id="KW-0813">Transport</keyword>
<dbReference type="InterPro" id="IPR005665">
    <property type="entry name" value="SecF_bac"/>
</dbReference>
<dbReference type="InterPro" id="IPR048634">
    <property type="entry name" value="SecD_SecF_C"/>
</dbReference>
<dbReference type="NCBIfam" id="TIGR00966">
    <property type="entry name" value="transloc_SecF"/>
    <property type="match status" value="1"/>
</dbReference>
<dbReference type="HAMAP" id="MF_01464_B">
    <property type="entry name" value="SecF_B"/>
    <property type="match status" value="1"/>
</dbReference>
<feature type="transmembrane region" description="Helical" evidence="12">
    <location>
        <begin position="164"/>
        <end position="185"/>
    </location>
</feature>
<comment type="caution">
    <text evidence="14">The sequence shown here is derived from an EMBL/GenBank/DDBJ whole genome shotgun (WGS) entry which is preliminary data.</text>
</comment>
<feature type="transmembrane region" description="Helical" evidence="12">
    <location>
        <begin position="267"/>
        <end position="292"/>
    </location>
</feature>
<dbReference type="AlphaFoldDB" id="A0A2A4T1F5"/>
<evidence type="ECO:0000259" key="13">
    <source>
        <dbReference type="Pfam" id="PF02355"/>
    </source>
</evidence>
<evidence type="ECO:0000256" key="10">
    <source>
        <dbReference type="ARBA" id="ARBA00060856"/>
    </source>
</evidence>
<comment type="subcellular location">
    <subcellularLocation>
        <location evidence="1 12">Cell membrane</location>
        <topology evidence="1 12">Multi-pass membrane protein</topology>
    </subcellularLocation>
</comment>
<evidence type="ECO:0000256" key="12">
    <source>
        <dbReference type="HAMAP-Rule" id="MF_01464"/>
    </source>
</evidence>
<keyword evidence="3 12" id="KW-1003">Cell membrane</keyword>
<evidence type="ECO:0000256" key="3">
    <source>
        <dbReference type="ARBA" id="ARBA00022475"/>
    </source>
</evidence>
<evidence type="ECO:0000256" key="8">
    <source>
        <dbReference type="ARBA" id="ARBA00023136"/>
    </source>
</evidence>
<name>A0A2A4T1F5_9DELT</name>
<feature type="transmembrane region" description="Helical" evidence="12">
    <location>
        <begin position="140"/>
        <end position="157"/>
    </location>
</feature>
<keyword evidence="8 12" id="KW-0472">Membrane</keyword>
<evidence type="ECO:0000256" key="11">
    <source>
        <dbReference type="ARBA" id="ARBA00061053"/>
    </source>
</evidence>
<evidence type="ECO:0000313" key="15">
    <source>
        <dbReference type="Proteomes" id="UP000218113"/>
    </source>
</evidence>
<feature type="transmembrane region" description="Helical" evidence="12">
    <location>
        <begin position="243"/>
        <end position="261"/>
    </location>
</feature>
<dbReference type="Proteomes" id="UP000218113">
    <property type="component" value="Unassembled WGS sequence"/>
</dbReference>
<dbReference type="InterPro" id="IPR055344">
    <property type="entry name" value="SecD_SecF_C_bact"/>
</dbReference>
<dbReference type="Pfam" id="PF07549">
    <property type="entry name" value="Sec_GG"/>
    <property type="match status" value="1"/>
</dbReference>
<gene>
    <name evidence="12 14" type="primary">secF</name>
    <name evidence="14" type="ORF">COB67_08600</name>
</gene>
<dbReference type="NCBIfam" id="TIGR00916">
    <property type="entry name" value="2A0604s01"/>
    <property type="match status" value="1"/>
</dbReference>
<dbReference type="Pfam" id="PF02355">
    <property type="entry name" value="SecD_SecF_C"/>
    <property type="match status" value="1"/>
</dbReference>
<keyword evidence="6 12" id="KW-1133">Transmembrane helix</keyword>
<evidence type="ECO:0000256" key="1">
    <source>
        <dbReference type="ARBA" id="ARBA00004651"/>
    </source>
</evidence>
<dbReference type="PANTHER" id="PTHR30081">
    <property type="entry name" value="PROTEIN-EXPORT MEMBRANE PROTEIN SEC"/>
    <property type="match status" value="1"/>
</dbReference>
<dbReference type="GO" id="GO:0043952">
    <property type="term" value="P:protein transport by the Sec complex"/>
    <property type="evidence" value="ECO:0007669"/>
    <property type="project" value="UniProtKB-UniRule"/>
</dbReference>
<organism evidence="14 15">
    <name type="scientific">SAR324 cluster bacterium</name>
    <dbReference type="NCBI Taxonomy" id="2024889"/>
    <lineage>
        <taxon>Bacteria</taxon>
        <taxon>Deltaproteobacteria</taxon>
        <taxon>SAR324 cluster</taxon>
    </lineage>
</organism>
<dbReference type="InterPro" id="IPR022646">
    <property type="entry name" value="SecD/SecF_CS"/>
</dbReference>
<comment type="similarity">
    <text evidence="10">In the C-terminal section; belongs to the SecD/SecF family. SecF subfamily.</text>
</comment>
<evidence type="ECO:0000256" key="7">
    <source>
        <dbReference type="ARBA" id="ARBA00023010"/>
    </source>
</evidence>
<feature type="transmembrane region" description="Helical" evidence="12">
    <location>
        <begin position="191"/>
        <end position="212"/>
    </location>
</feature>
<comment type="similarity">
    <text evidence="11">In the N-terminal section; belongs to the SecD/SecF family. SecD subfamily.</text>
</comment>
<dbReference type="EMBL" id="NVSR01000061">
    <property type="protein sequence ID" value="PCI27403.1"/>
    <property type="molecule type" value="Genomic_DNA"/>
</dbReference>
<protein>
    <recommendedName>
        <fullName evidence="12">Protein-export membrane protein SecF</fullName>
    </recommendedName>
</protein>
<dbReference type="GO" id="GO:0006605">
    <property type="term" value="P:protein targeting"/>
    <property type="evidence" value="ECO:0007669"/>
    <property type="project" value="UniProtKB-UniRule"/>
</dbReference>
<dbReference type="InterPro" id="IPR022645">
    <property type="entry name" value="SecD/SecF_bac"/>
</dbReference>
<comment type="similarity">
    <text evidence="12">Belongs to the SecD/SecF family. SecF subfamily.</text>
</comment>